<feature type="domain" description="MacB-like periplasmic core" evidence="9">
    <location>
        <begin position="19"/>
        <end position="229"/>
    </location>
</feature>
<evidence type="ECO:0000256" key="5">
    <source>
        <dbReference type="ARBA" id="ARBA00023136"/>
    </source>
</evidence>
<evidence type="ECO:0000259" key="8">
    <source>
        <dbReference type="Pfam" id="PF02687"/>
    </source>
</evidence>
<dbReference type="Pfam" id="PF02687">
    <property type="entry name" value="FtsX"/>
    <property type="match status" value="1"/>
</dbReference>
<dbReference type="InterPro" id="IPR003838">
    <property type="entry name" value="ABC3_permease_C"/>
</dbReference>
<evidence type="ECO:0000313" key="10">
    <source>
        <dbReference type="EMBL" id="HIQ72006.1"/>
    </source>
</evidence>
<dbReference type="Proteomes" id="UP000886887">
    <property type="component" value="Unassembled WGS sequence"/>
</dbReference>
<gene>
    <name evidence="10" type="ORF">IAB73_07360</name>
</gene>
<dbReference type="EMBL" id="DVFJ01000027">
    <property type="protein sequence ID" value="HIQ72006.1"/>
    <property type="molecule type" value="Genomic_DNA"/>
</dbReference>
<dbReference type="GO" id="GO:0022857">
    <property type="term" value="F:transmembrane transporter activity"/>
    <property type="evidence" value="ECO:0007669"/>
    <property type="project" value="TreeGrafter"/>
</dbReference>
<dbReference type="InterPro" id="IPR025857">
    <property type="entry name" value="MacB_PCD"/>
</dbReference>
<accession>A0A9D1CQL3</accession>
<sequence>MKQSIKMALSSILSNKMRSFLTVLGVIIGVVAVVVLSSLGEGAMDSVTGQIEDLGANLMQVTVKTDRYTGIDLDNLASLADGETISAVSPVLSQSVTAKSTLDTYDCTLEGVGASYFYIRQLEVEQGVTVGELDNDLRLPVCVIGVKVADRLFGTRDVLGQSVSVRGYDLRIVGVLEEQGSSMIISDDEKIIIPFTLAQRMFGSTSITSFYASGASEDVMDQAEQRLRRFVSARVSDPDDDFSLTSQSAVLDMMDEVTATLTTLITGIAGIALLVGGIGIMNIMLVSVTERTREIGIRKAIGAPRSAILMQFLIEAIVLSVAGALIGLAVSAALLLALRGPMGIPTLAVSPGSATLALTFAVCIGVLFGIYPANKASKLNPIEALRHE</sequence>
<feature type="domain" description="ABC3 transporter permease C-terminal" evidence="8">
    <location>
        <begin position="268"/>
        <end position="381"/>
    </location>
</feature>
<reference evidence="10" key="2">
    <citation type="journal article" date="2021" name="PeerJ">
        <title>Extensive microbial diversity within the chicken gut microbiome revealed by metagenomics and culture.</title>
        <authorList>
            <person name="Gilroy R."/>
            <person name="Ravi A."/>
            <person name="Getino M."/>
            <person name="Pursley I."/>
            <person name="Horton D.L."/>
            <person name="Alikhan N.F."/>
            <person name="Baker D."/>
            <person name="Gharbi K."/>
            <person name="Hall N."/>
            <person name="Watson M."/>
            <person name="Adriaenssens E.M."/>
            <person name="Foster-Nyarko E."/>
            <person name="Jarju S."/>
            <person name="Secka A."/>
            <person name="Antonio M."/>
            <person name="Oren A."/>
            <person name="Chaudhuri R.R."/>
            <person name="La Ragione R."/>
            <person name="Hildebrand F."/>
            <person name="Pallen M.J."/>
        </authorList>
    </citation>
    <scope>NUCLEOTIDE SEQUENCE</scope>
    <source>
        <strain evidence="10">ChiSxjej2B14-6234</strain>
    </source>
</reference>
<feature type="transmembrane region" description="Helical" evidence="7">
    <location>
        <begin position="264"/>
        <end position="286"/>
    </location>
</feature>
<evidence type="ECO:0000256" key="6">
    <source>
        <dbReference type="ARBA" id="ARBA00038076"/>
    </source>
</evidence>
<proteinExistence type="inferred from homology"/>
<feature type="transmembrane region" description="Helical" evidence="7">
    <location>
        <begin position="348"/>
        <end position="371"/>
    </location>
</feature>
<evidence type="ECO:0000256" key="4">
    <source>
        <dbReference type="ARBA" id="ARBA00022989"/>
    </source>
</evidence>
<dbReference type="PANTHER" id="PTHR30572:SF4">
    <property type="entry name" value="ABC TRANSPORTER PERMEASE YTRF"/>
    <property type="match status" value="1"/>
</dbReference>
<keyword evidence="2" id="KW-1003">Cell membrane</keyword>
<dbReference type="GO" id="GO:0005886">
    <property type="term" value="C:plasma membrane"/>
    <property type="evidence" value="ECO:0007669"/>
    <property type="project" value="UniProtKB-SubCell"/>
</dbReference>
<comment type="similarity">
    <text evidence="6">Belongs to the ABC-4 integral membrane protein family.</text>
</comment>
<dbReference type="AlphaFoldDB" id="A0A9D1CQL3"/>
<keyword evidence="4 7" id="KW-1133">Transmembrane helix</keyword>
<evidence type="ECO:0000256" key="1">
    <source>
        <dbReference type="ARBA" id="ARBA00004651"/>
    </source>
</evidence>
<evidence type="ECO:0000256" key="2">
    <source>
        <dbReference type="ARBA" id="ARBA00022475"/>
    </source>
</evidence>
<comment type="subcellular location">
    <subcellularLocation>
        <location evidence="1">Cell membrane</location>
        <topology evidence="1">Multi-pass membrane protein</topology>
    </subcellularLocation>
</comment>
<organism evidence="10 11">
    <name type="scientific">Candidatus Onthenecus intestinigallinarum</name>
    <dbReference type="NCBI Taxonomy" id="2840875"/>
    <lineage>
        <taxon>Bacteria</taxon>
        <taxon>Bacillati</taxon>
        <taxon>Bacillota</taxon>
        <taxon>Clostridia</taxon>
        <taxon>Eubacteriales</taxon>
        <taxon>Candidatus Onthenecus</taxon>
    </lineage>
</organism>
<feature type="transmembrane region" description="Helical" evidence="7">
    <location>
        <begin position="307"/>
        <end position="336"/>
    </location>
</feature>
<comment type="caution">
    <text evidence="10">The sequence shown here is derived from an EMBL/GenBank/DDBJ whole genome shotgun (WGS) entry which is preliminary data.</text>
</comment>
<evidence type="ECO:0000256" key="7">
    <source>
        <dbReference type="SAM" id="Phobius"/>
    </source>
</evidence>
<name>A0A9D1CQL3_9FIRM</name>
<feature type="transmembrane region" description="Helical" evidence="7">
    <location>
        <begin position="20"/>
        <end position="40"/>
    </location>
</feature>
<dbReference type="Pfam" id="PF12704">
    <property type="entry name" value="MacB_PCD"/>
    <property type="match status" value="1"/>
</dbReference>
<dbReference type="PANTHER" id="PTHR30572">
    <property type="entry name" value="MEMBRANE COMPONENT OF TRANSPORTER-RELATED"/>
    <property type="match status" value="1"/>
</dbReference>
<keyword evidence="3 7" id="KW-0812">Transmembrane</keyword>
<protein>
    <submittedName>
        <fullName evidence="10">ABC transporter permease</fullName>
    </submittedName>
</protein>
<keyword evidence="5 7" id="KW-0472">Membrane</keyword>
<reference evidence="10" key="1">
    <citation type="submission" date="2020-10" db="EMBL/GenBank/DDBJ databases">
        <authorList>
            <person name="Gilroy R."/>
        </authorList>
    </citation>
    <scope>NUCLEOTIDE SEQUENCE</scope>
    <source>
        <strain evidence="10">ChiSxjej2B14-6234</strain>
    </source>
</reference>
<evidence type="ECO:0000313" key="11">
    <source>
        <dbReference type="Proteomes" id="UP000886887"/>
    </source>
</evidence>
<evidence type="ECO:0000256" key="3">
    <source>
        <dbReference type="ARBA" id="ARBA00022692"/>
    </source>
</evidence>
<dbReference type="InterPro" id="IPR050250">
    <property type="entry name" value="Macrolide_Exporter_MacB"/>
</dbReference>
<evidence type="ECO:0000259" key="9">
    <source>
        <dbReference type="Pfam" id="PF12704"/>
    </source>
</evidence>